<gene>
    <name evidence="1" type="ORF">Q9L58_010997</name>
</gene>
<sequence>MHRDVQPAKNEEMTMKTTLRATLILALFAVSSVAFAGAKSASASFSATFVVNESCAVQASNAKPTVSCQFNTPYQVASSTAKVAAAPSNVQVAQAADVQLVTITF</sequence>
<evidence type="ECO:0000313" key="1">
    <source>
        <dbReference type="EMBL" id="KAL0630157.1"/>
    </source>
</evidence>
<name>A0ABR3G2H4_9PEZI</name>
<organism evidence="1 2">
    <name type="scientific">Discina gigas</name>
    <dbReference type="NCBI Taxonomy" id="1032678"/>
    <lineage>
        <taxon>Eukaryota</taxon>
        <taxon>Fungi</taxon>
        <taxon>Dikarya</taxon>
        <taxon>Ascomycota</taxon>
        <taxon>Pezizomycotina</taxon>
        <taxon>Pezizomycetes</taxon>
        <taxon>Pezizales</taxon>
        <taxon>Discinaceae</taxon>
        <taxon>Discina</taxon>
    </lineage>
</organism>
<protein>
    <submittedName>
        <fullName evidence="1">Uncharacterized protein</fullName>
    </submittedName>
</protein>
<reference evidence="1 2" key="1">
    <citation type="submission" date="2024-02" db="EMBL/GenBank/DDBJ databases">
        <title>Discinaceae phylogenomics.</title>
        <authorList>
            <person name="Dirks A.C."/>
            <person name="James T.Y."/>
        </authorList>
    </citation>
    <scope>NUCLEOTIDE SEQUENCE [LARGE SCALE GENOMIC DNA]</scope>
    <source>
        <strain evidence="1 2">ACD0624</strain>
    </source>
</reference>
<comment type="caution">
    <text evidence="1">The sequence shown here is derived from an EMBL/GenBank/DDBJ whole genome shotgun (WGS) entry which is preliminary data.</text>
</comment>
<proteinExistence type="predicted"/>
<keyword evidence="2" id="KW-1185">Reference proteome</keyword>
<dbReference type="Proteomes" id="UP001447188">
    <property type="component" value="Unassembled WGS sequence"/>
</dbReference>
<evidence type="ECO:0000313" key="2">
    <source>
        <dbReference type="Proteomes" id="UP001447188"/>
    </source>
</evidence>
<dbReference type="EMBL" id="JBBBZM010001050">
    <property type="protein sequence ID" value="KAL0630157.1"/>
    <property type="molecule type" value="Genomic_DNA"/>
</dbReference>
<accession>A0ABR3G2H4</accession>